<evidence type="ECO:0000313" key="8">
    <source>
        <dbReference type="Proteomes" id="UP001201549"/>
    </source>
</evidence>
<dbReference type="InterPro" id="IPR037237">
    <property type="entry name" value="IlvD/EDD_N"/>
</dbReference>
<evidence type="ECO:0000256" key="3">
    <source>
        <dbReference type="ARBA" id="ARBA00023004"/>
    </source>
</evidence>
<evidence type="ECO:0000256" key="4">
    <source>
        <dbReference type="ARBA" id="ARBA00023014"/>
    </source>
</evidence>
<organism evidence="7 8">
    <name type="scientific">Shewanella electrica</name>
    <dbReference type="NCBI Taxonomy" id="515560"/>
    <lineage>
        <taxon>Bacteria</taxon>
        <taxon>Pseudomonadati</taxon>
        <taxon>Pseudomonadota</taxon>
        <taxon>Gammaproteobacteria</taxon>
        <taxon>Alteromonadales</taxon>
        <taxon>Shewanellaceae</taxon>
        <taxon>Shewanella</taxon>
    </lineage>
</organism>
<dbReference type="SUPFAM" id="SSF143975">
    <property type="entry name" value="IlvD/EDD N-terminal domain-like"/>
    <property type="match status" value="1"/>
</dbReference>
<evidence type="ECO:0000256" key="1">
    <source>
        <dbReference type="ARBA" id="ARBA00006486"/>
    </source>
</evidence>
<dbReference type="GO" id="GO:0004160">
    <property type="term" value="F:dihydroxy-acid dehydratase activity"/>
    <property type="evidence" value="ECO:0007669"/>
    <property type="project" value="UniProtKB-EC"/>
</dbReference>
<evidence type="ECO:0000313" key="7">
    <source>
        <dbReference type="EMBL" id="MCS4559014.1"/>
    </source>
</evidence>
<gene>
    <name evidence="7" type="ORF">L9G74_21580</name>
</gene>
<dbReference type="PANTHER" id="PTHR43183:SF1">
    <property type="entry name" value="HYPOTHETICAL DIHYDROXY-ACID DEHYDRATASE (EUROFUNG)-RELATED"/>
    <property type="match status" value="1"/>
</dbReference>
<evidence type="ECO:0000259" key="6">
    <source>
        <dbReference type="Pfam" id="PF00920"/>
    </source>
</evidence>
<keyword evidence="3" id="KW-0408">Iron</keyword>
<accession>A0ABT2FRQ8</accession>
<keyword evidence="5 7" id="KW-0456">Lyase</keyword>
<dbReference type="Proteomes" id="UP001201549">
    <property type="component" value="Unassembled WGS sequence"/>
</dbReference>
<dbReference type="EC" id="4.2.1.9" evidence="7"/>
<evidence type="ECO:0000256" key="5">
    <source>
        <dbReference type="ARBA" id="ARBA00023239"/>
    </source>
</evidence>
<comment type="similarity">
    <text evidence="1">Belongs to the IlvD/Edd family.</text>
</comment>
<dbReference type="Pfam" id="PF00920">
    <property type="entry name" value="ILVD_EDD_N"/>
    <property type="match status" value="1"/>
</dbReference>
<keyword evidence="8" id="KW-1185">Reference proteome</keyword>
<protein>
    <submittedName>
        <fullName evidence="7">Dihydroxy-acid dehydratase</fullName>
        <ecNumber evidence="7">4.2.1.9</ecNumber>
    </submittedName>
</protein>
<dbReference type="InterPro" id="IPR052352">
    <property type="entry name" value="Sugar_Degrad_Dehydratases"/>
</dbReference>
<dbReference type="PANTHER" id="PTHR43183">
    <property type="entry name" value="HYPOTHETICAL DIHYDROXYACID DEHYDRATASE (EUROFUNG)-RELATED"/>
    <property type="match status" value="1"/>
</dbReference>
<dbReference type="EMBL" id="JAKOGG010000594">
    <property type="protein sequence ID" value="MCS4559014.1"/>
    <property type="molecule type" value="Genomic_DNA"/>
</dbReference>
<name>A0ABT2FRQ8_9GAMM</name>
<keyword evidence="4" id="KW-0411">Iron-sulfur</keyword>
<proteinExistence type="inferred from homology"/>
<dbReference type="InterPro" id="IPR000581">
    <property type="entry name" value="ILV_EDD_N"/>
</dbReference>
<reference evidence="8" key="1">
    <citation type="submission" date="2023-07" db="EMBL/GenBank/DDBJ databases">
        <title>Shewanella mangrovi sp. nov., an acetaldehyde- degrading bacterium isolated from mangrove sediment.</title>
        <authorList>
            <person name="Liu Y."/>
        </authorList>
    </citation>
    <scope>NUCLEOTIDE SEQUENCE [LARGE SCALE GENOMIC DNA]</scope>
    <source>
        <strain evidence="8">C32</strain>
    </source>
</reference>
<sequence length="67" mass="7363">MEMAYATGKRAVELVHEDLRPSAILTRENFENAIRVNTAIGGSTNAPPHIQAIARHAGVPLEVQDWQ</sequence>
<keyword evidence="2" id="KW-0479">Metal-binding</keyword>
<feature type="non-terminal residue" evidence="7">
    <location>
        <position position="67"/>
    </location>
</feature>
<evidence type="ECO:0000256" key="2">
    <source>
        <dbReference type="ARBA" id="ARBA00022723"/>
    </source>
</evidence>
<comment type="caution">
    <text evidence="7">The sequence shown here is derived from an EMBL/GenBank/DDBJ whole genome shotgun (WGS) entry which is preliminary data.</text>
</comment>
<feature type="domain" description="Dihydroxy-acid/6-phosphogluconate dehydratase N-terminal" evidence="6">
    <location>
        <begin position="2"/>
        <end position="67"/>
    </location>
</feature>
<dbReference type="RefSeq" id="WP_238898884.1">
    <property type="nucleotide sequence ID" value="NZ_JAKOGG010000594.1"/>
</dbReference>